<reference evidence="2" key="2">
    <citation type="journal article" date="2019" name="Mol. Plant Microbe Interact.">
        <title>Genome sequence resources for four phytopathogenic fungi from the Colletotrichum orbiculare species complex.</title>
        <authorList>
            <person name="Gan P."/>
            <person name="Tsushima A."/>
            <person name="Narusaka M."/>
            <person name="Narusaka Y."/>
            <person name="Takano Y."/>
            <person name="Kubo Y."/>
            <person name="Shirasu K."/>
        </authorList>
    </citation>
    <scope>GENOME REANNOTATION</scope>
    <source>
        <strain evidence="2">104-T / ATCC 96160 / CBS 514.97 / LARS 414 / MAFF 240422</strain>
    </source>
</reference>
<organism evidence="1 2">
    <name type="scientific">Colletotrichum orbiculare (strain 104-T / ATCC 96160 / CBS 514.97 / LARS 414 / MAFF 240422)</name>
    <name type="common">Cucumber anthracnose fungus</name>
    <name type="synonym">Colletotrichum lagenarium</name>
    <dbReference type="NCBI Taxonomy" id="1213857"/>
    <lineage>
        <taxon>Eukaryota</taxon>
        <taxon>Fungi</taxon>
        <taxon>Dikarya</taxon>
        <taxon>Ascomycota</taxon>
        <taxon>Pezizomycotina</taxon>
        <taxon>Sordariomycetes</taxon>
        <taxon>Hypocreomycetidae</taxon>
        <taxon>Glomerellales</taxon>
        <taxon>Glomerellaceae</taxon>
        <taxon>Colletotrichum</taxon>
        <taxon>Colletotrichum orbiculare species complex</taxon>
    </lineage>
</organism>
<dbReference type="EMBL" id="AMCV02000015">
    <property type="protein sequence ID" value="TDZ21311.1"/>
    <property type="molecule type" value="Genomic_DNA"/>
</dbReference>
<evidence type="ECO:0000313" key="1">
    <source>
        <dbReference type="EMBL" id="TDZ21311.1"/>
    </source>
</evidence>
<reference evidence="2" key="1">
    <citation type="journal article" date="2013" name="New Phytol.">
        <title>Comparative genomic and transcriptomic analyses reveal the hemibiotrophic stage shift of Colletotrichum fungi.</title>
        <authorList>
            <person name="Gan P."/>
            <person name="Ikeda K."/>
            <person name="Irieda H."/>
            <person name="Narusaka M."/>
            <person name="O'Connell R.J."/>
            <person name="Narusaka Y."/>
            <person name="Takano Y."/>
            <person name="Kubo Y."/>
            <person name="Shirasu K."/>
        </authorList>
    </citation>
    <scope>NUCLEOTIDE SEQUENCE [LARGE SCALE GENOMIC DNA]</scope>
    <source>
        <strain evidence="2">104-T / ATCC 96160 / CBS 514.97 / LARS 414 / MAFF 240422</strain>
    </source>
</reference>
<gene>
    <name evidence="1" type="ORF">Cob_v005855</name>
</gene>
<keyword evidence="2" id="KW-1185">Reference proteome</keyword>
<dbReference type="Proteomes" id="UP000014480">
    <property type="component" value="Unassembled WGS sequence"/>
</dbReference>
<proteinExistence type="predicted"/>
<name>A0A484FUC1_COLOR</name>
<protein>
    <submittedName>
        <fullName evidence="1">Uncharacterized protein</fullName>
    </submittedName>
</protein>
<accession>A0A484FUC1</accession>
<evidence type="ECO:0000313" key="2">
    <source>
        <dbReference type="Proteomes" id="UP000014480"/>
    </source>
</evidence>
<dbReference type="AlphaFoldDB" id="A0A484FUC1"/>
<comment type="caution">
    <text evidence="1">The sequence shown here is derived from an EMBL/GenBank/DDBJ whole genome shotgun (WGS) entry which is preliminary data.</text>
</comment>
<sequence length="156" mass="17048">MDYALCNALARQNPHPSLHCGRLPAARHLGAQGSNFTKSENSYSLPRATSEAVRIMPPIQEGQTAKYSLRSSGLVDRALQQDCVFESGLQSGRDWSSLPGSMRPSRPIMPAYPANQGRGGEPPRRPFSDEAKTWCSLKKLDPGTSSFPAHHDVTML</sequence>